<dbReference type="InterPro" id="IPR013249">
    <property type="entry name" value="RNA_pol_sigma70_r4_t2"/>
</dbReference>
<dbReference type="SUPFAM" id="SSF88659">
    <property type="entry name" value="Sigma3 and sigma4 domains of RNA polymerase sigma factors"/>
    <property type="match status" value="1"/>
</dbReference>
<dbReference type="GO" id="GO:0006352">
    <property type="term" value="P:DNA-templated transcription initiation"/>
    <property type="evidence" value="ECO:0007669"/>
    <property type="project" value="InterPro"/>
</dbReference>
<dbReference type="InterPro" id="IPR039425">
    <property type="entry name" value="RNA_pol_sigma-70-like"/>
</dbReference>
<dbReference type="NCBIfam" id="TIGR02985">
    <property type="entry name" value="Sig70_bacteroi1"/>
    <property type="match status" value="1"/>
</dbReference>
<evidence type="ECO:0000259" key="5">
    <source>
        <dbReference type="Pfam" id="PF08281"/>
    </source>
</evidence>
<comment type="caution">
    <text evidence="6">The sequence shown here is derived from an EMBL/GenBank/DDBJ whole genome shotgun (WGS) entry which is preliminary data.</text>
</comment>
<dbReference type="GO" id="GO:0016987">
    <property type="term" value="F:sigma factor activity"/>
    <property type="evidence" value="ECO:0007669"/>
    <property type="project" value="UniProtKB-KW"/>
</dbReference>
<feature type="domain" description="RNA polymerase sigma factor 70 region 4 type 2" evidence="5">
    <location>
        <begin position="126"/>
        <end position="176"/>
    </location>
</feature>
<keyword evidence="2" id="KW-0805">Transcription regulation</keyword>
<evidence type="ECO:0000313" key="6">
    <source>
        <dbReference type="EMBL" id="RXF72205.1"/>
    </source>
</evidence>
<dbReference type="InterPro" id="IPR014327">
    <property type="entry name" value="RNA_pol_sigma70_bacteroid"/>
</dbReference>
<dbReference type="InterPro" id="IPR014284">
    <property type="entry name" value="RNA_pol_sigma-70_dom"/>
</dbReference>
<evidence type="ECO:0000256" key="3">
    <source>
        <dbReference type="ARBA" id="ARBA00023082"/>
    </source>
</evidence>
<dbReference type="PANTHER" id="PTHR43133">
    <property type="entry name" value="RNA POLYMERASE ECF-TYPE SIGMA FACTO"/>
    <property type="match status" value="1"/>
</dbReference>
<dbReference type="PANTHER" id="PTHR43133:SF46">
    <property type="entry name" value="RNA POLYMERASE SIGMA-70 FACTOR ECF SUBFAMILY"/>
    <property type="match status" value="1"/>
</dbReference>
<dbReference type="SUPFAM" id="SSF88946">
    <property type="entry name" value="Sigma2 domain of RNA polymerase sigma factors"/>
    <property type="match status" value="1"/>
</dbReference>
<organism evidence="6 7">
    <name type="scientific">Arcticibacter tournemirensis</name>
    <dbReference type="NCBI Taxonomy" id="699437"/>
    <lineage>
        <taxon>Bacteria</taxon>
        <taxon>Pseudomonadati</taxon>
        <taxon>Bacteroidota</taxon>
        <taxon>Sphingobacteriia</taxon>
        <taxon>Sphingobacteriales</taxon>
        <taxon>Sphingobacteriaceae</taxon>
        <taxon>Arcticibacter</taxon>
    </lineage>
</organism>
<name>A0A4Q0MFW8_9SPHI</name>
<evidence type="ECO:0000256" key="4">
    <source>
        <dbReference type="ARBA" id="ARBA00023163"/>
    </source>
</evidence>
<evidence type="ECO:0000256" key="1">
    <source>
        <dbReference type="ARBA" id="ARBA00010641"/>
    </source>
</evidence>
<dbReference type="GO" id="GO:0003677">
    <property type="term" value="F:DNA binding"/>
    <property type="evidence" value="ECO:0007669"/>
    <property type="project" value="InterPro"/>
</dbReference>
<dbReference type="Pfam" id="PF08281">
    <property type="entry name" value="Sigma70_r4_2"/>
    <property type="match status" value="1"/>
</dbReference>
<sequence>MMTEEITDIADDKQLLERVKAGDRLAFGMIYSKYWSKLYIYAYNILREKHSCEDIVQEIMTDLWIRRDVLQIESLKAFFLAATRFQVLKVIRSGKVRSDFFTQDHQLPEGYNAEQTIHSKDIRSIVDEHISQLPDKCREIFTLSRKEQLSNREIAKKLGIAQKTVENQITIAIRRLRSSLGDVLAFILLFYTLL</sequence>
<dbReference type="InterPro" id="IPR036388">
    <property type="entry name" value="WH-like_DNA-bd_sf"/>
</dbReference>
<dbReference type="AlphaFoldDB" id="A0A4Q0MFW8"/>
<dbReference type="EMBL" id="RXOC01000001">
    <property type="protein sequence ID" value="RXF72205.1"/>
    <property type="molecule type" value="Genomic_DNA"/>
</dbReference>
<dbReference type="RefSeq" id="WP_128767390.1">
    <property type="nucleotide sequence ID" value="NZ_RXOC01000001.1"/>
</dbReference>
<dbReference type="Proteomes" id="UP000290848">
    <property type="component" value="Unassembled WGS sequence"/>
</dbReference>
<evidence type="ECO:0000313" key="7">
    <source>
        <dbReference type="Proteomes" id="UP000290848"/>
    </source>
</evidence>
<dbReference type="Gene3D" id="1.10.1740.10">
    <property type="match status" value="1"/>
</dbReference>
<evidence type="ECO:0000256" key="2">
    <source>
        <dbReference type="ARBA" id="ARBA00023015"/>
    </source>
</evidence>
<dbReference type="InterPro" id="IPR013324">
    <property type="entry name" value="RNA_pol_sigma_r3/r4-like"/>
</dbReference>
<keyword evidence="3" id="KW-0731">Sigma factor</keyword>
<dbReference type="Gene3D" id="1.10.10.10">
    <property type="entry name" value="Winged helix-like DNA-binding domain superfamily/Winged helix DNA-binding domain"/>
    <property type="match status" value="1"/>
</dbReference>
<accession>A0A4Q0MFW8</accession>
<keyword evidence="4" id="KW-0804">Transcription</keyword>
<protein>
    <submittedName>
        <fullName evidence="6">RNA polymerase sigma-70 factor</fullName>
    </submittedName>
</protein>
<comment type="similarity">
    <text evidence="1">Belongs to the sigma-70 factor family. ECF subfamily.</text>
</comment>
<proteinExistence type="inferred from homology"/>
<dbReference type="InterPro" id="IPR013325">
    <property type="entry name" value="RNA_pol_sigma_r2"/>
</dbReference>
<dbReference type="NCBIfam" id="TIGR02937">
    <property type="entry name" value="sigma70-ECF"/>
    <property type="match status" value="1"/>
</dbReference>
<gene>
    <name evidence="6" type="ORF">EKH83_00320</name>
</gene>
<reference evidence="6 7" key="1">
    <citation type="submission" date="2018-12" db="EMBL/GenBank/DDBJ databases">
        <title>The Draft Genome Sequence of the Soil Bacterium Pedobacter tournemirensis R1.</title>
        <authorList>
            <person name="He J."/>
        </authorList>
    </citation>
    <scope>NUCLEOTIDE SEQUENCE [LARGE SCALE GENOMIC DNA]</scope>
    <source>
        <strain evidence="6 7">R1</strain>
    </source>
</reference>